<sequence>MHHQIIGFLLVIAISLSNAENCTQIIPDCKYTLAICAENEPDRVKCHCLLEFTGCIQEQGCLDVTRKEFIERNCQFLNCQGNCGLPDSSEDSSTLWIVVFLIFLTIMCIVIPMSYIYYRSSKNPSTPVLYDIL</sequence>
<feature type="transmembrane region" description="Helical" evidence="1">
    <location>
        <begin position="95"/>
        <end position="118"/>
    </location>
</feature>
<organism evidence="2">
    <name type="scientific">Marseillevirus LCMAC201</name>
    <dbReference type="NCBI Taxonomy" id="2506605"/>
    <lineage>
        <taxon>Viruses</taxon>
        <taxon>Varidnaviria</taxon>
        <taxon>Bamfordvirae</taxon>
        <taxon>Nucleocytoviricota</taxon>
        <taxon>Megaviricetes</taxon>
        <taxon>Pimascovirales</taxon>
        <taxon>Pimascovirales incertae sedis</taxon>
        <taxon>Marseilleviridae</taxon>
    </lineage>
</organism>
<dbReference type="EMBL" id="MK500344">
    <property type="protein sequence ID" value="QBK87136.1"/>
    <property type="molecule type" value="Genomic_DNA"/>
</dbReference>
<protein>
    <recommendedName>
        <fullName evidence="3">Transmembrane protein</fullName>
    </recommendedName>
</protein>
<evidence type="ECO:0000256" key="1">
    <source>
        <dbReference type="SAM" id="Phobius"/>
    </source>
</evidence>
<evidence type="ECO:0000313" key="2">
    <source>
        <dbReference type="EMBL" id="QBK87136.1"/>
    </source>
</evidence>
<reference evidence="2" key="1">
    <citation type="journal article" date="2019" name="MBio">
        <title>Virus Genomes from Deep Sea Sediments Expand the Ocean Megavirome and Support Independent Origins of Viral Gigantism.</title>
        <authorList>
            <person name="Backstrom D."/>
            <person name="Yutin N."/>
            <person name="Jorgensen S.L."/>
            <person name="Dharamshi J."/>
            <person name="Homa F."/>
            <person name="Zaremba-Niedwiedzka K."/>
            <person name="Spang A."/>
            <person name="Wolf Y.I."/>
            <person name="Koonin E.V."/>
            <person name="Ettema T.J."/>
        </authorList>
    </citation>
    <scope>NUCLEOTIDE SEQUENCE</scope>
</reference>
<name>A0A481YX91_9VIRU</name>
<keyword evidence="1" id="KW-0812">Transmembrane</keyword>
<accession>A0A481YX91</accession>
<gene>
    <name evidence="2" type="ORF">LCMAC201_00380</name>
</gene>
<evidence type="ECO:0008006" key="3">
    <source>
        <dbReference type="Google" id="ProtNLM"/>
    </source>
</evidence>
<keyword evidence="1" id="KW-0472">Membrane</keyword>
<proteinExistence type="predicted"/>
<keyword evidence="1" id="KW-1133">Transmembrane helix</keyword>